<feature type="region of interest" description="Disordered" evidence="1">
    <location>
        <begin position="34"/>
        <end position="80"/>
    </location>
</feature>
<dbReference type="AlphaFoldDB" id="A0AAX0U7Z9"/>
<protein>
    <submittedName>
        <fullName evidence="2">Uncharacterized protein</fullName>
    </submittedName>
</protein>
<sequence length="144" mass="15333">MRYASTWSAARALRSPRRASVKHAVRRARRRFAANRRRIRGSPDERRAARRGLPRSRAPPSARRARAARGAHQLPLPSNVGQALGSSGSGNITFCLKSLISHCLMISSSDAGGFGGSRPVERSAASVCVCVAVGSGVIAWLLCG</sequence>
<gene>
    <name evidence="2" type="ORF">CWD88_18675</name>
</gene>
<evidence type="ECO:0000313" key="2">
    <source>
        <dbReference type="EMBL" id="PJO64740.1"/>
    </source>
</evidence>
<name>A0AAX0U7Z9_BURPE</name>
<accession>A0AAX0U7Z9</accession>
<evidence type="ECO:0000256" key="1">
    <source>
        <dbReference type="SAM" id="MobiDB-lite"/>
    </source>
</evidence>
<comment type="caution">
    <text evidence="2">The sequence shown here is derived from an EMBL/GenBank/DDBJ whole genome shotgun (WGS) entry which is preliminary data.</text>
</comment>
<proteinExistence type="predicted"/>
<evidence type="ECO:0000313" key="3">
    <source>
        <dbReference type="Proteomes" id="UP000231878"/>
    </source>
</evidence>
<dbReference type="Proteomes" id="UP000231878">
    <property type="component" value="Unassembled WGS sequence"/>
</dbReference>
<dbReference type="EMBL" id="PHRB01000018">
    <property type="protein sequence ID" value="PJO64740.1"/>
    <property type="molecule type" value="Genomic_DNA"/>
</dbReference>
<reference evidence="2 3" key="1">
    <citation type="submission" date="2017-11" db="EMBL/GenBank/DDBJ databases">
        <title>Molecular characterization of Burkholderia pseudomallei and closely related isolates from Vietnam.</title>
        <authorList>
            <person name="Ustinov D.V."/>
            <person name="Antonov A.S."/>
            <person name="Avdusheva E.F."/>
            <person name="Shpak I.M."/>
            <person name="Zakharova I.B."/>
            <person name="Thi L.A."/>
            <person name="Teteryatnikova N."/>
            <person name="Lopasteyskaya Y.A."/>
            <person name="Kuzyutina J.A."/>
            <person name="Ngo T.N."/>
            <person name="Victorov D.V."/>
        </authorList>
    </citation>
    <scope>NUCLEOTIDE SEQUENCE [LARGE SCALE GENOMIC DNA]</scope>
    <source>
        <strain evidence="2 3">V1512</strain>
    </source>
</reference>
<organism evidence="2 3">
    <name type="scientific">Burkholderia pseudomallei</name>
    <name type="common">Pseudomonas pseudomallei</name>
    <dbReference type="NCBI Taxonomy" id="28450"/>
    <lineage>
        <taxon>Bacteria</taxon>
        <taxon>Pseudomonadati</taxon>
        <taxon>Pseudomonadota</taxon>
        <taxon>Betaproteobacteria</taxon>
        <taxon>Burkholderiales</taxon>
        <taxon>Burkholderiaceae</taxon>
        <taxon>Burkholderia</taxon>
        <taxon>pseudomallei group</taxon>
    </lineage>
</organism>